<name>A0A1Y2A7P3_9PLEO</name>
<dbReference type="PANTHER" id="PTHR43540:SF6">
    <property type="entry name" value="ISOCHORISMATASE-LIKE DOMAIN-CONTAINING PROTEIN"/>
    <property type="match status" value="1"/>
</dbReference>
<protein>
    <submittedName>
        <fullName evidence="4">Isochorismatase-like protein</fullName>
    </submittedName>
</protein>
<evidence type="ECO:0000313" key="5">
    <source>
        <dbReference type="Proteomes" id="UP000193144"/>
    </source>
</evidence>
<accession>A0A1Y2A7P3</accession>
<dbReference type="Gene3D" id="3.40.50.850">
    <property type="entry name" value="Isochorismatase-like"/>
    <property type="match status" value="1"/>
</dbReference>
<gene>
    <name evidence="4" type="ORF">BCR34DRAFT_660315</name>
</gene>
<dbReference type="Proteomes" id="UP000193144">
    <property type="component" value="Unassembled WGS sequence"/>
</dbReference>
<dbReference type="Pfam" id="PF00857">
    <property type="entry name" value="Isochorismatase"/>
    <property type="match status" value="1"/>
</dbReference>
<dbReference type="OrthoDB" id="245563at2759"/>
<organism evidence="4 5">
    <name type="scientific">Clohesyomyces aquaticus</name>
    <dbReference type="NCBI Taxonomy" id="1231657"/>
    <lineage>
        <taxon>Eukaryota</taxon>
        <taxon>Fungi</taxon>
        <taxon>Dikarya</taxon>
        <taxon>Ascomycota</taxon>
        <taxon>Pezizomycotina</taxon>
        <taxon>Dothideomycetes</taxon>
        <taxon>Pleosporomycetidae</taxon>
        <taxon>Pleosporales</taxon>
        <taxon>Lindgomycetaceae</taxon>
        <taxon>Clohesyomyces</taxon>
    </lineage>
</organism>
<proteinExistence type="inferred from homology"/>
<evidence type="ECO:0000256" key="1">
    <source>
        <dbReference type="ARBA" id="ARBA00006336"/>
    </source>
</evidence>
<dbReference type="PANTHER" id="PTHR43540">
    <property type="entry name" value="PEROXYUREIDOACRYLATE/UREIDOACRYLATE AMIDOHYDROLASE-RELATED"/>
    <property type="match status" value="1"/>
</dbReference>
<dbReference type="STRING" id="1231657.A0A1Y2A7P3"/>
<dbReference type="SUPFAM" id="SSF52499">
    <property type="entry name" value="Isochorismatase-like hydrolases"/>
    <property type="match status" value="1"/>
</dbReference>
<keyword evidence="2" id="KW-0378">Hydrolase</keyword>
<sequence>MSRTGLFVIDIQADMASDPSTEIPHASRIRDAATQILAKARTTIDSARAKNENPGLRIVFVQHEEQPEEGPLVKGTMAWELVFKPREGEEIVGKTTRDTFESNPGLADRLREDGVGTVVAFGIQSEACVRSTCKGALKAGFKVLLLRGAHSTYDGKGKGAVDIEREVEEELGREGVEMVDWEGWEP</sequence>
<dbReference type="AlphaFoldDB" id="A0A1Y2A7P3"/>
<dbReference type="InterPro" id="IPR050272">
    <property type="entry name" value="Isochorismatase-like_hydrls"/>
</dbReference>
<reference evidence="4 5" key="1">
    <citation type="submission" date="2016-07" db="EMBL/GenBank/DDBJ databases">
        <title>Pervasive Adenine N6-methylation of Active Genes in Fungi.</title>
        <authorList>
            <consortium name="DOE Joint Genome Institute"/>
            <person name="Mondo S.J."/>
            <person name="Dannebaum R.O."/>
            <person name="Kuo R.C."/>
            <person name="Labutti K."/>
            <person name="Haridas S."/>
            <person name="Kuo A."/>
            <person name="Salamov A."/>
            <person name="Ahrendt S.R."/>
            <person name="Lipzen A."/>
            <person name="Sullivan W."/>
            <person name="Andreopoulos W.B."/>
            <person name="Clum A."/>
            <person name="Lindquist E."/>
            <person name="Daum C."/>
            <person name="Ramamoorthy G.K."/>
            <person name="Gryganskyi A."/>
            <person name="Culley D."/>
            <person name="Magnuson J.K."/>
            <person name="James T.Y."/>
            <person name="O'Malley M.A."/>
            <person name="Stajich J.E."/>
            <person name="Spatafora J.W."/>
            <person name="Visel A."/>
            <person name="Grigoriev I.V."/>
        </authorList>
    </citation>
    <scope>NUCLEOTIDE SEQUENCE [LARGE SCALE GENOMIC DNA]</scope>
    <source>
        <strain evidence="4 5">CBS 115471</strain>
    </source>
</reference>
<evidence type="ECO:0000259" key="3">
    <source>
        <dbReference type="Pfam" id="PF00857"/>
    </source>
</evidence>
<dbReference type="InterPro" id="IPR000868">
    <property type="entry name" value="Isochorismatase-like_dom"/>
</dbReference>
<evidence type="ECO:0000313" key="4">
    <source>
        <dbReference type="EMBL" id="ORY18337.1"/>
    </source>
</evidence>
<comment type="similarity">
    <text evidence="1">Belongs to the isochorismatase family.</text>
</comment>
<dbReference type="InterPro" id="IPR036380">
    <property type="entry name" value="Isochorismatase-like_sf"/>
</dbReference>
<keyword evidence="5" id="KW-1185">Reference proteome</keyword>
<dbReference type="GO" id="GO:0016787">
    <property type="term" value="F:hydrolase activity"/>
    <property type="evidence" value="ECO:0007669"/>
    <property type="project" value="UniProtKB-KW"/>
</dbReference>
<evidence type="ECO:0000256" key="2">
    <source>
        <dbReference type="ARBA" id="ARBA00022801"/>
    </source>
</evidence>
<comment type="caution">
    <text evidence="4">The sequence shown here is derived from an EMBL/GenBank/DDBJ whole genome shotgun (WGS) entry which is preliminary data.</text>
</comment>
<dbReference type="EMBL" id="MCFA01000007">
    <property type="protein sequence ID" value="ORY18337.1"/>
    <property type="molecule type" value="Genomic_DNA"/>
</dbReference>
<feature type="domain" description="Isochorismatase-like" evidence="3">
    <location>
        <begin position="5"/>
        <end position="156"/>
    </location>
</feature>